<evidence type="ECO:0000313" key="9">
    <source>
        <dbReference type="Proteomes" id="UP001168613"/>
    </source>
</evidence>
<keyword evidence="6" id="KW-0521">NADP</keyword>
<evidence type="ECO:0000256" key="1">
    <source>
        <dbReference type="ARBA" id="ARBA00004781"/>
    </source>
</evidence>
<comment type="cofactor">
    <cofactor evidence="6">
        <name>Mg(2+)</name>
        <dbReference type="ChEBI" id="CHEBI:18420"/>
    </cofactor>
    <text evidence="6">Binds 1 Mg(2+) ion per monomer.</text>
</comment>
<evidence type="ECO:0000259" key="7">
    <source>
        <dbReference type="Pfam" id="PF04321"/>
    </source>
</evidence>
<comment type="pathway">
    <text evidence="1 6">Carbohydrate biosynthesis; dTDP-L-rhamnose biosynthesis.</text>
</comment>
<dbReference type="CDD" id="cd05254">
    <property type="entry name" value="dTDP_HR_like_SDR_e"/>
    <property type="match status" value="1"/>
</dbReference>
<comment type="catalytic activity">
    <reaction evidence="5 6">
        <text>dTDP-beta-L-rhamnose + NADP(+) = dTDP-4-dehydro-beta-L-rhamnose + NADPH + H(+)</text>
        <dbReference type="Rhea" id="RHEA:21796"/>
        <dbReference type="ChEBI" id="CHEBI:15378"/>
        <dbReference type="ChEBI" id="CHEBI:57510"/>
        <dbReference type="ChEBI" id="CHEBI:57783"/>
        <dbReference type="ChEBI" id="CHEBI:58349"/>
        <dbReference type="ChEBI" id="CHEBI:62830"/>
        <dbReference type="EC" id="1.1.1.133"/>
    </reaction>
</comment>
<dbReference type="InterPro" id="IPR005913">
    <property type="entry name" value="dTDP_dehydrorham_reduct"/>
</dbReference>
<sequence>MTRKILITGGKGQLGQSFQWLNSQAPLSTKLQLTNRQELDICDSKSIERALAYHQPTVVINAAAYTAVDKAESEPDLAYAINAHAVELLASACARRGIRFIHISTDYVFDGHSAQAYAEDAPTAPNNIYGKSKLAGEQAALATLANSIILRTSWIFSQFGNNFLTTMLKLATERDSLQIVNDQIGGPSYAPAIAKTLLQLAVHPQAQGIYHFSGSPHVSWFEFAQTVFKAAQERLLLKRLPYLTPISTQDYLTPANRPAQSGLSMERLHQLGMGYNNNWHEGIQASLSALSTPALHISP</sequence>
<dbReference type="Gene3D" id="3.90.25.10">
    <property type="entry name" value="UDP-galactose 4-epimerase, domain 1"/>
    <property type="match status" value="1"/>
</dbReference>
<dbReference type="PANTHER" id="PTHR10491:SF4">
    <property type="entry name" value="METHIONINE ADENOSYLTRANSFERASE 2 SUBUNIT BETA"/>
    <property type="match status" value="1"/>
</dbReference>
<evidence type="ECO:0000256" key="3">
    <source>
        <dbReference type="ARBA" id="ARBA00012929"/>
    </source>
</evidence>
<dbReference type="PANTHER" id="PTHR10491">
    <property type="entry name" value="DTDP-4-DEHYDRORHAMNOSE REDUCTASE"/>
    <property type="match status" value="1"/>
</dbReference>
<dbReference type="Proteomes" id="UP001168613">
    <property type="component" value="Unassembled WGS sequence"/>
</dbReference>
<comment type="function">
    <text evidence="6">Catalyzes the reduction of dTDP-6-deoxy-L-lyxo-4-hexulose to yield dTDP-L-rhamnose.</text>
</comment>
<evidence type="ECO:0000256" key="6">
    <source>
        <dbReference type="RuleBase" id="RU364082"/>
    </source>
</evidence>
<reference evidence="8" key="1">
    <citation type="submission" date="2021-11" db="EMBL/GenBank/DDBJ databases">
        <title>Draft genome sequence of Alcaligenes endophyticus type strain CCUG 75668T.</title>
        <authorList>
            <person name="Salva-Serra F."/>
            <person name="Duran R.E."/>
            <person name="Seeger M."/>
            <person name="Moore E.R.B."/>
            <person name="Jaen-Luchoro D."/>
        </authorList>
    </citation>
    <scope>NUCLEOTIDE SEQUENCE</scope>
    <source>
        <strain evidence="8">CCUG 75668</strain>
    </source>
</reference>
<dbReference type="InterPro" id="IPR029903">
    <property type="entry name" value="RmlD-like-bd"/>
</dbReference>
<proteinExistence type="inferred from homology"/>
<organism evidence="8 9">
    <name type="scientific">Alcaligenes endophyticus</name>
    <dbReference type="NCBI Taxonomy" id="1929088"/>
    <lineage>
        <taxon>Bacteria</taxon>
        <taxon>Pseudomonadati</taxon>
        <taxon>Pseudomonadota</taxon>
        <taxon>Betaproteobacteria</taxon>
        <taxon>Burkholderiales</taxon>
        <taxon>Alcaligenaceae</taxon>
        <taxon>Alcaligenes</taxon>
    </lineage>
</organism>
<evidence type="ECO:0000256" key="5">
    <source>
        <dbReference type="ARBA" id="ARBA00048200"/>
    </source>
</evidence>
<dbReference type="EMBL" id="JAJHNU010000001">
    <property type="protein sequence ID" value="MDN4120156.1"/>
    <property type="molecule type" value="Genomic_DNA"/>
</dbReference>
<dbReference type="Pfam" id="PF04321">
    <property type="entry name" value="RmlD_sub_bind"/>
    <property type="match status" value="1"/>
</dbReference>
<dbReference type="InterPro" id="IPR036291">
    <property type="entry name" value="NAD(P)-bd_dom_sf"/>
</dbReference>
<comment type="caution">
    <text evidence="8">The sequence shown here is derived from an EMBL/GenBank/DDBJ whole genome shotgun (WGS) entry which is preliminary data.</text>
</comment>
<keyword evidence="6 8" id="KW-0560">Oxidoreductase</keyword>
<dbReference type="RefSeq" id="WP_266122511.1">
    <property type="nucleotide sequence ID" value="NZ_JAJHNU010000001.1"/>
</dbReference>
<name>A0ABT8EFR4_9BURK</name>
<keyword evidence="9" id="KW-1185">Reference proteome</keyword>
<dbReference type="NCBIfam" id="TIGR01214">
    <property type="entry name" value="rmlD"/>
    <property type="match status" value="1"/>
</dbReference>
<evidence type="ECO:0000313" key="8">
    <source>
        <dbReference type="EMBL" id="MDN4120156.1"/>
    </source>
</evidence>
<dbReference type="Gene3D" id="3.40.50.720">
    <property type="entry name" value="NAD(P)-binding Rossmann-like Domain"/>
    <property type="match status" value="1"/>
</dbReference>
<feature type="domain" description="RmlD-like substrate binding" evidence="7">
    <location>
        <begin position="4"/>
        <end position="290"/>
    </location>
</feature>
<dbReference type="SUPFAM" id="SSF51735">
    <property type="entry name" value="NAD(P)-binding Rossmann-fold domains"/>
    <property type="match status" value="1"/>
</dbReference>
<dbReference type="GO" id="GO:0008831">
    <property type="term" value="F:dTDP-4-dehydrorhamnose reductase activity"/>
    <property type="evidence" value="ECO:0007669"/>
    <property type="project" value="UniProtKB-EC"/>
</dbReference>
<gene>
    <name evidence="8" type="primary">rfbD</name>
    <name evidence="8" type="ORF">LMS43_02515</name>
</gene>
<evidence type="ECO:0000256" key="2">
    <source>
        <dbReference type="ARBA" id="ARBA00010944"/>
    </source>
</evidence>
<comment type="similarity">
    <text evidence="2 6">Belongs to the dTDP-4-dehydrorhamnose reductase family.</text>
</comment>
<accession>A0ABT8EFR4</accession>
<evidence type="ECO:0000256" key="4">
    <source>
        <dbReference type="ARBA" id="ARBA00017099"/>
    </source>
</evidence>
<protein>
    <recommendedName>
        <fullName evidence="4 6">dTDP-4-dehydrorhamnose reductase</fullName>
        <ecNumber evidence="3 6">1.1.1.133</ecNumber>
    </recommendedName>
</protein>
<dbReference type="EC" id="1.1.1.133" evidence="3 6"/>